<dbReference type="Proteomes" id="UP000322214">
    <property type="component" value="Chromosome"/>
</dbReference>
<dbReference type="STRING" id="980251.GCA_001642875_03870"/>
<evidence type="ECO:0000256" key="1">
    <source>
        <dbReference type="ARBA" id="ARBA00004141"/>
    </source>
</evidence>
<feature type="transmembrane region" description="Helical" evidence="6">
    <location>
        <begin position="103"/>
        <end position="121"/>
    </location>
</feature>
<feature type="transmembrane region" description="Helical" evidence="6">
    <location>
        <begin position="78"/>
        <end position="97"/>
    </location>
</feature>
<dbReference type="SUPFAM" id="SSF103473">
    <property type="entry name" value="MFS general substrate transporter"/>
    <property type="match status" value="1"/>
</dbReference>
<dbReference type="AlphaFoldDB" id="A0A5B9PHT3"/>
<proteinExistence type="predicted"/>
<dbReference type="GO" id="GO:0022857">
    <property type="term" value="F:transmembrane transporter activity"/>
    <property type="evidence" value="ECO:0007669"/>
    <property type="project" value="InterPro"/>
</dbReference>
<evidence type="ECO:0000256" key="3">
    <source>
        <dbReference type="ARBA" id="ARBA00022989"/>
    </source>
</evidence>
<feature type="transmembrane region" description="Helical" evidence="6">
    <location>
        <begin position="293"/>
        <end position="310"/>
    </location>
</feature>
<keyword evidence="2 6" id="KW-0812">Transmembrane</keyword>
<keyword evidence="9" id="KW-1185">Reference proteome</keyword>
<dbReference type="CDD" id="cd17393">
    <property type="entry name" value="MFS_MosC_like"/>
    <property type="match status" value="1"/>
</dbReference>
<dbReference type="PROSITE" id="PS50850">
    <property type="entry name" value="MFS"/>
    <property type="match status" value="1"/>
</dbReference>
<feature type="transmembrane region" description="Helical" evidence="6">
    <location>
        <begin position="316"/>
        <end position="336"/>
    </location>
</feature>
<dbReference type="PANTHER" id="PTHR23514">
    <property type="entry name" value="BYPASS OF STOP CODON PROTEIN 6"/>
    <property type="match status" value="1"/>
</dbReference>
<dbReference type="PANTHER" id="PTHR23514:SF13">
    <property type="entry name" value="INNER MEMBRANE PROTEIN YBJJ"/>
    <property type="match status" value="1"/>
</dbReference>
<feature type="transmembrane region" description="Helical" evidence="6">
    <location>
        <begin position="169"/>
        <end position="188"/>
    </location>
</feature>
<feature type="transmembrane region" description="Helical" evidence="6">
    <location>
        <begin position="12"/>
        <end position="31"/>
    </location>
</feature>
<organism evidence="8 9">
    <name type="scientific">Mariniblastus fucicola</name>
    <dbReference type="NCBI Taxonomy" id="980251"/>
    <lineage>
        <taxon>Bacteria</taxon>
        <taxon>Pseudomonadati</taxon>
        <taxon>Planctomycetota</taxon>
        <taxon>Planctomycetia</taxon>
        <taxon>Pirellulales</taxon>
        <taxon>Pirellulaceae</taxon>
        <taxon>Mariniblastus</taxon>
    </lineage>
</organism>
<dbReference type="InterPro" id="IPR051788">
    <property type="entry name" value="MFS_Transporter"/>
</dbReference>
<dbReference type="InterPro" id="IPR011701">
    <property type="entry name" value="MFS"/>
</dbReference>
<feature type="region of interest" description="Disordered" evidence="5">
    <location>
        <begin position="409"/>
        <end position="428"/>
    </location>
</feature>
<evidence type="ECO:0000259" key="7">
    <source>
        <dbReference type="PROSITE" id="PS50850"/>
    </source>
</evidence>
<comment type="subcellular location">
    <subcellularLocation>
        <location evidence="1">Membrane</location>
        <topology evidence="1">Multi-pass membrane protein</topology>
    </subcellularLocation>
</comment>
<accession>A0A5B9PHT3</accession>
<feature type="transmembrane region" description="Helical" evidence="6">
    <location>
        <begin position="264"/>
        <end position="281"/>
    </location>
</feature>
<gene>
    <name evidence="8" type="primary">ybjJ</name>
    <name evidence="8" type="ORF">MFFC18_50930</name>
</gene>
<feature type="transmembrane region" description="Helical" evidence="6">
    <location>
        <begin position="51"/>
        <end position="71"/>
    </location>
</feature>
<evidence type="ECO:0000256" key="5">
    <source>
        <dbReference type="SAM" id="MobiDB-lite"/>
    </source>
</evidence>
<dbReference type="KEGG" id="mff:MFFC18_50930"/>
<feature type="domain" description="Major facilitator superfamily (MFS) profile" evidence="7">
    <location>
        <begin position="13"/>
        <end position="408"/>
    </location>
</feature>
<evidence type="ECO:0000313" key="8">
    <source>
        <dbReference type="EMBL" id="QEG25169.1"/>
    </source>
</evidence>
<feature type="transmembrane region" description="Helical" evidence="6">
    <location>
        <begin position="348"/>
        <end position="372"/>
    </location>
</feature>
<reference evidence="8 9" key="1">
    <citation type="submission" date="2019-08" db="EMBL/GenBank/DDBJ databases">
        <title>Deep-cultivation of Planctomycetes and their phenomic and genomic characterization uncovers novel biology.</title>
        <authorList>
            <person name="Wiegand S."/>
            <person name="Jogler M."/>
            <person name="Boedeker C."/>
            <person name="Pinto D."/>
            <person name="Vollmers J."/>
            <person name="Rivas-Marin E."/>
            <person name="Kohn T."/>
            <person name="Peeters S.H."/>
            <person name="Heuer A."/>
            <person name="Rast P."/>
            <person name="Oberbeckmann S."/>
            <person name="Bunk B."/>
            <person name="Jeske O."/>
            <person name="Meyerdierks A."/>
            <person name="Storesund J.E."/>
            <person name="Kallscheuer N."/>
            <person name="Luecker S."/>
            <person name="Lage O.M."/>
            <person name="Pohl T."/>
            <person name="Merkel B.J."/>
            <person name="Hornburger P."/>
            <person name="Mueller R.-W."/>
            <person name="Bruemmer F."/>
            <person name="Labrenz M."/>
            <person name="Spormann A.M."/>
            <person name="Op den Camp H."/>
            <person name="Overmann J."/>
            <person name="Amann R."/>
            <person name="Jetten M.S.M."/>
            <person name="Mascher T."/>
            <person name="Medema M.H."/>
            <person name="Devos D.P."/>
            <person name="Kaster A.-K."/>
            <person name="Ovreas L."/>
            <person name="Rohde M."/>
            <person name="Galperin M.Y."/>
            <person name="Jogler C."/>
        </authorList>
    </citation>
    <scope>NUCLEOTIDE SEQUENCE [LARGE SCALE GENOMIC DNA]</scope>
    <source>
        <strain evidence="8 9">FC18</strain>
    </source>
</reference>
<dbReference type="EMBL" id="CP042912">
    <property type="protein sequence ID" value="QEG25169.1"/>
    <property type="molecule type" value="Genomic_DNA"/>
</dbReference>
<keyword evidence="4 6" id="KW-0472">Membrane</keyword>
<dbReference type="InterPro" id="IPR036259">
    <property type="entry name" value="MFS_trans_sf"/>
</dbReference>
<name>A0A5B9PHT3_9BACT</name>
<feature type="transmembrane region" description="Helical" evidence="6">
    <location>
        <begin position="142"/>
        <end position="163"/>
    </location>
</feature>
<evidence type="ECO:0000256" key="4">
    <source>
        <dbReference type="ARBA" id="ARBA00023136"/>
    </source>
</evidence>
<evidence type="ECO:0000256" key="6">
    <source>
        <dbReference type="SAM" id="Phobius"/>
    </source>
</evidence>
<dbReference type="Gene3D" id="1.20.1250.20">
    <property type="entry name" value="MFS general substrate transporter like domains"/>
    <property type="match status" value="2"/>
</dbReference>
<keyword evidence="3 6" id="KW-1133">Transmembrane helix</keyword>
<dbReference type="GO" id="GO:0016020">
    <property type="term" value="C:membrane"/>
    <property type="evidence" value="ECO:0007669"/>
    <property type="project" value="UniProtKB-SubCell"/>
</dbReference>
<protein>
    <submittedName>
        <fullName evidence="8">Inner membrane protein YbjJ</fullName>
    </submittedName>
</protein>
<sequence>MNSRSHGSELGVSLWAVRALFCLNGFVYATWATRIPAIQSSYELSHAMLGIALMAVALGALIAMPVAGWLSTRFGSRAMVACGAAIYLIGLPIIPWVPDMSLLYVALFVFGVGHGTLDVAMNVQAVEIERRWTKPVNSSIHAWWSGGGLLGAMVGGGVASMGLVPAWHFGFTTIALTIAILPIVSRLLPVDRECDVVRSQRDEAVPGVTIKRNLRSAGFGRKSIFRLGMLGAIAFCIMAGEGAMADWSAVLLRDNLGAGEGLAAMAYAIFAIAMAGGRCAGDQLSYQLGPRRHVRVCAMVALAGVLMIVLASNIFIALAGFALIGIGFSSIVPVAFSECGRLEGVSSSAALASVSTIGYFGFLLGPPLIGFIAQWVGLAWALSLLVLTSGCTILFAAALAETVSSETLRDRNSTESEPASCSVDLPAA</sequence>
<dbReference type="Pfam" id="PF07690">
    <property type="entry name" value="MFS_1"/>
    <property type="match status" value="1"/>
</dbReference>
<dbReference type="RefSeq" id="WP_075085864.1">
    <property type="nucleotide sequence ID" value="NZ_CP042912.1"/>
</dbReference>
<feature type="transmembrane region" description="Helical" evidence="6">
    <location>
        <begin position="224"/>
        <end position="244"/>
    </location>
</feature>
<dbReference type="InterPro" id="IPR020846">
    <property type="entry name" value="MFS_dom"/>
</dbReference>
<feature type="transmembrane region" description="Helical" evidence="6">
    <location>
        <begin position="378"/>
        <end position="400"/>
    </location>
</feature>
<evidence type="ECO:0000313" key="9">
    <source>
        <dbReference type="Proteomes" id="UP000322214"/>
    </source>
</evidence>
<evidence type="ECO:0000256" key="2">
    <source>
        <dbReference type="ARBA" id="ARBA00022692"/>
    </source>
</evidence>